<proteinExistence type="predicted"/>
<keyword evidence="2" id="KW-1185">Reference proteome</keyword>
<dbReference type="AlphaFoldDB" id="A0A8R7QEI6"/>
<dbReference type="EnsemblPlants" id="TuG1812G0500002116.01.T01">
    <property type="protein sequence ID" value="TuG1812G0500002116.01.T01"/>
    <property type="gene ID" value="TuG1812G0500002116.01"/>
</dbReference>
<evidence type="ECO:0000313" key="2">
    <source>
        <dbReference type="Proteomes" id="UP000015106"/>
    </source>
</evidence>
<protein>
    <submittedName>
        <fullName evidence="1">Uncharacterized protein</fullName>
    </submittedName>
</protein>
<reference evidence="1" key="3">
    <citation type="submission" date="2022-06" db="UniProtKB">
        <authorList>
            <consortium name="EnsemblPlants"/>
        </authorList>
    </citation>
    <scope>IDENTIFICATION</scope>
</reference>
<sequence>MMAPQLLMASSFLQLTTRCWPSFFNSWVHRSFMKKNPEGKPHPAMRFSSLQLVMCCIFCCIL</sequence>
<evidence type="ECO:0000313" key="1">
    <source>
        <dbReference type="EnsemblPlants" id="TuG1812G0500002116.01.T01"/>
    </source>
</evidence>
<reference evidence="1" key="2">
    <citation type="submission" date="2018-03" db="EMBL/GenBank/DDBJ databases">
        <title>The Triticum urartu genome reveals the dynamic nature of wheat genome evolution.</title>
        <authorList>
            <person name="Ling H."/>
            <person name="Ma B."/>
            <person name="Shi X."/>
            <person name="Liu H."/>
            <person name="Dong L."/>
            <person name="Sun H."/>
            <person name="Cao Y."/>
            <person name="Gao Q."/>
            <person name="Zheng S."/>
            <person name="Li Y."/>
            <person name="Yu Y."/>
            <person name="Du H."/>
            <person name="Qi M."/>
            <person name="Li Y."/>
            <person name="Yu H."/>
            <person name="Cui Y."/>
            <person name="Wang N."/>
            <person name="Chen C."/>
            <person name="Wu H."/>
            <person name="Zhao Y."/>
            <person name="Zhang J."/>
            <person name="Li Y."/>
            <person name="Zhou W."/>
            <person name="Zhang B."/>
            <person name="Hu W."/>
            <person name="Eijk M."/>
            <person name="Tang J."/>
            <person name="Witsenboer H."/>
            <person name="Zhao S."/>
            <person name="Li Z."/>
            <person name="Zhang A."/>
            <person name="Wang D."/>
            <person name="Liang C."/>
        </authorList>
    </citation>
    <scope>NUCLEOTIDE SEQUENCE [LARGE SCALE GENOMIC DNA]</scope>
    <source>
        <strain evidence="1">cv. G1812</strain>
    </source>
</reference>
<organism evidence="1 2">
    <name type="scientific">Triticum urartu</name>
    <name type="common">Red wild einkorn</name>
    <name type="synonym">Crithodium urartu</name>
    <dbReference type="NCBI Taxonomy" id="4572"/>
    <lineage>
        <taxon>Eukaryota</taxon>
        <taxon>Viridiplantae</taxon>
        <taxon>Streptophyta</taxon>
        <taxon>Embryophyta</taxon>
        <taxon>Tracheophyta</taxon>
        <taxon>Spermatophyta</taxon>
        <taxon>Magnoliopsida</taxon>
        <taxon>Liliopsida</taxon>
        <taxon>Poales</taxon>
        <taxon>Poaceae</taxon>
        <taxon>BOP clade</taxon>
        <taxon>Pooideae</taxon>
        <taxon>Triticodae</taxon>
        <taxon>Triticeae</taxon>
        <taxon>Triticinae</taxon>
        <taxon>Triticum</taxon>
    </lineage>
</organism>
<reference evidence="2" key="1">
    <citation type="journal article" date="2013" name="Nature">
        <title>Draft genome of the wheat A-genome progenitor Triticum urartu.</title>
        <authorList>
            <person name="Ling H.Q."/>
            <person name="Zhao S."/>
            <person name="Liu D."/>
            <person name="Wang J."/>
            <person name="Sun H."/>
            <person name="Zhang C."/>
            <person name="Fan H."/>
            <person name="Li D."/>
            <person name="Dong L."/>
            <person name="Tao Y."/>
            <person name="Gao C."/>
            <person name="Wu H."/>
            <person name="Li Y."/>
            <person name="Cui Y."/>
            <person name="Guo X."/>
            <person name="Zheng S."/>
            <person name="Wang B."/>
            <person name="Yu K."/>
            <person name="Liang Q."/>
            <person name="Yang W."/>
            <person name="Lou X."/>
            <person name="Chen J."/>
            <person name="Feng M."/>
            <person name="Jian J."/>
            <person name="Zhang X."/>
            <person name="Luo G."/>
            <person name="Jiang Y."/>
            <person name="Liu J."/>
            <person name="Wang Z."/>
            <person name="Sha Y."/>
            <person name="Zhang B."/>
            <person name="Wu H."/>
            <person name="Tang D."/>
            <person name="Shen Q."/>
            <person name="Xue P."/>
            <person name="Zou S."/>
            <person name="Wang X."/>
            <person name="Liu X."/>
            <person name="Wang F."/>
            <person name="Yang Y."/>
            <person name="An X."/>
            <person name="Dong Z."/>
            <person name="Zhang K."/>
            <person name="Zhang X."/>
            <person name="Luo M.C."/>
            <person name="Dvorak J."/>
            <person name="Tong Y."/>
            <person name="Wang J."/>
            <person name="Yang H."/>
            <person name="Li Z."/>
            <person name="Wang D."/>
            <person name="Zhang A."/>
            <person name="Wang J."/>
        </authorList>
    </citation>
    <scope>NUCLEOTIDE SEQUENCE</scope>
    <source>
        <strain evidence="2">cv. G1812</strain>
    </source>
</reference>
<dbReference type="Proteomes" id="UP000015106">
    <property type="component" value="Chromosome 5"/>
</dbReference>
<dbReference type="Gramene" id="TuG1812G0500002116.01.T01">
    <property type="protein sequence ID" value="TuG1812G0500002116.01.T01"/>
    <property type="gene ID" value="TuG1812G0500002116.01"/>
</dbReference>
<accession>A0A8R7QEI6</accession>
<name>A0A8R7QEI6_TRIUA</name>